<dbReference type="PANTHER" id="PTHR37928:SF2">
    <property type="entry name" value="GPI ANCHORED CFEM DOMAIN PROTEIN (AFU_ORTHOLOGUE AFUA_6G10580)"/>
    <property type="match status" value="1"/>
</dbReference>
<dbReference type="InterPro" id="IPR051735">
    <property type="entry name" value="CFEM_domain"/>
</dbReference>
<dbReference type="SMART" id="SM00747">
    <property type="entry name" value="CFEM"/>
    <property type="match status" value="1"/>
</dbReference>
<comment type="caution">
    <text evidence="15">Lacks conserved residue(s) required for the propagation of feature annotation.</text>
</comment>
<dbReference type="InterPro" id="IPR008427">
    <property type="entry name" value="Extracellular_membr_CFEM_dom"/>
</dbReference>
<keyword evidence="6 15" id="KW-0349">Heme</keyword>
<evidence type="ECO:0000256" key="12">
    <source>
        <dbReference type="ARBA" id="ARBA00023157"/>
    </source>
</evidence>
<dbReference type="Pfam" id="PF05730">
    <property type="entry name" value="CFEM"/>
    <property type="match status" value="1"/>
</dbReference>
<evidence type="ECO:0000313" key="20">
    <source>
        <dbReference type="Proteomes" id="UP000327118"/>
    </source>
</evidence>
<feature type="chain" id="PRO_5025065695" description="CFEM domain-containing protein" evidence="17">
    <location>
        <begin position="20"/>
        <end position="203"/>
    </location>
</feature>
<keyword evidence="11" id="KW-0472">Membrane</keyword>
<evidence type="ECO:0000256" key="5">
    <source>
        <dbReference type="ARBA" id="ARBA00022525"/>
    </source>
</evidence>
<accession>A0A5N6ZHD5</accession>
<evidence type="ECO:0000256" key="11">
    <source>
        <dbReference type="ARBA" id="ARBA00023136"/>
    </source>
</evidence>
<dbReference type="OrthoDB" id="3767534at2759"/>
<evidence type="ECO:0000256" key="7">
    <source>
        <dbReference type="ARBA" id="ARBA00022622"/>
    </source>
</evidence>
<comment type="subcellular location">
    <subcellularLocation>
        <location evidence="1">Cell membrane</location>
        <topology evidence="1">Lipid-anchor</topology>
        <topology evidence="1">GPI-anchor</topology>
    </subcellularLocation>
    <subcellularLocation>
        <location evidence="2">Secreted</location>
    </subcellularLocation>
</comment>
<organism evidence="19 20">
    <name type="scientific">Aspergillus coremiiformis</name>
    <dbReference type="NCBI Taxonomy" id="138285"/>
    <lineage>
        <taxon>Eukaryota</taxon>
        <taxon>Fungi</taxon>
        <taxon>Dikarya</taxon>
        <taxon>Ascomycota</taxon>
        <taxon>Pezizomycotina</taxon>
        <taxon>Eurotiomycetes</taxon>
        <taxon>Eurotiomycetidae</taxon>
        <taxon>Eurotiales</taxon>
        <taxon>Aspergillaceae</taxon>
        <taxon>Aspergillus</taxon>
        <taxon>Aspergillus subgen. Circumdati</taxon>
    </lineage>
</organism>
<evidence type="ECO:0000313" key="19">
    <source>
        <dbReference type="EMBL" id="KAE8356336.1"/>
    </source>
</evidence>
<protein>
    <recommendedName>
        <fullName evidence="18">CFEM domain-containing protein</fullName>
    </recommendedName>
</protein>
<evidence type="ECO:0000256" key="15">
    <source>
        <dbReference type="PROSITE-ProRule" id="PRU01356"/>
    </source>
</evidence>
<feature type="compositionally biased region" description="Polar residues" evidence="16">
    <location>
        <begin position="97"/>
        <end position="126"/>
    </location>
</feature>
<feature type="compositionally biased region" description="Low complexity" evidence="16">
    <location>
        <begin position="128"/>
        <end position="163"/>
    </location>
</feature>
<feature type="signal peptide" evidence="17">
    <location>
        <begin position="1"/>
        <end position="19"/>
    </location>
</feature>
<evidence type="ECO:0000256" key="16">
    <source>
        <dbReference type="SAM" id="MobiDB-lite"/>
    </source>
</evidence>
<keyword evidence="8 15" id="KW-0479">Metal-binding</keyword>
<feature type="domain" description="CFEM" evidence="18">
    <location>
        <begin position="1"/>
        <end position="111"/>
    </location>
</feature>
<keyword evidence="20" id="KW-1185">Reference proteome</keyword>
<dbReference type="PANTHER" id="PTHR37928">
    <property type="entry name" value="CFEM DOMAIN PROTEIN (AFU_ORTHOLOGUE AFUA_6G14090)"/>
    <property type="match status" value="1"/>
</dbReference>
<evidence type="ECO:0000256" key="6">
    <source>
        <dbReference type="ARBA" id="ARBA00022617"/>
    </source>
</evidence>
<dbReference type="GO" id="GO:0005886">
    <property type="term" value="C:plasma membrane"/>
    <property type="evidence" value="ECO:0007669"/>
    <property type="project" value="UniProtKB-SubCell"/>
</dbReference>
<feature type="disulfide bond" evidence="15">
    <location>
        <begin position="51"/>
        <end position="84"/>
    </location>
</feature>
<evidence type="ECO:0000256" key="3">
    <source>
        <dbReference type="ARBA" id="ARBA00010031"/>
    </source>
</evidence>
<dbReference type="Proteomes" id="UP000327118">
    <property type="component" value="Unassembled WGS sequence"/>
</dbReference>
<evidence type="ECO:0000256" key="2">
    <source>
        <dbReference type="ARBA" id="ARBA00004613"/>
    </source>
</evidence>
<dbReference type="PROSITE" id="PS52012">
    <property type="entry name" value="CFEM"/>
    <property type="match status" value="1"/>
</dbReference>
<evidence type="ECO:0000256" key="4">
    <source>
        <dbReference type="ARBA" id="ARBA00022475"/>
    </source>
</evidence>
<reference evidence="20" key="1">
    <citation type="submission" date="2019-04" db="EMBL/GenBank/DDBJ databases">
        <title>Friends and foes A comparative genomics studyof 23 Aspergillus species from section Flavi.</title>
        <authorList>
            <consortium name="DOE Joint Genome Institute"/>
            <person name="Kjaerbolling I."/>
            <person name="Vesth T."/>
            <person name="Frisvad J.C."/>
            <person name="Nybo J.L."/>
            <person name="Theobald S."/>
            <person name="Kildgaard S."/>
            <person name="Isbrandt T."/>
            <person name="Kuo A."/>
            <person name="Sato A."/>
            <person name="Lyhne E.K."/>
            <person name="Kogle M.E."/>
            <person name="Wiebenga A."/>
            <person name="Kun R.S."/>
            <person name="Lubbers R.J."/>
            <person name="Makela M.R."/>
            <person name="Barry K."/>
            <person name="Chovatia M."/>
            <person name="Clum A."/>
            <person name="Daum C."/>
            <person name="Haridas S."/>
            <person name="He G."/>
            <person name="LaButti K."/>
            <person name="Lipzen A."/>
            <person name="Mondo S."/>
            <person name="Riley R."/>
            <person name="Salamov A."/>
            <person name="Simmons B.A."/>
            <person name="Magnuson J.K."/>
            <person name="Henrissat B."/>
            <person name="Mortensen U.H."/>
            <person name="Larsen T.O."/>
            <person name="Devries R.P."/>
            <person name="Grigoriev I.V."/>
            <person name="Machida M."/>
            <person name="Baker S.E."/>
            <person name="Andersen M.R."/>
        </authorList>
    </citation>
    <scope>NUCLEOTIDE SEQUENCE [LARGE SCALE GENOMIC DNA]</scope>
    <source>
        <strain evidence="20">CBS 553.77</strain>
    </source>
</reference>
<gene>
    <name evidence="19" type="ORF">BDV28DRAFT_127131</name>
</gene>
<evidence type="ECO:0000256" key="10">
    <source>
        <dbReference type="ARBA" id="ARBA00023004"/>
    </source>
</evidence>
<comment type="similarity">
    <text evidence="3">Belongs to the RBT5 family.</text>
</comment>
<keyword evidence="12 15" id="KW-1015">Disulfide bond</keyword>
<keyword evidence="5" id="KW-0964">Secreted</keyword>
<feature type="region of interest" description="Disordered" evidence="16">
    <location>
        <begin position="93"/>
        <end position="179"/>
    </location>
</feature>
<dbReference type="GO" id="GO:0046872">
    <property type="term" value="F:metal ion binding"/>
    <property type="evidence" value="ECO:0007669"/>
    <property type="project" value="UniProtKB-UniRule"/>
</dbReference>
<keyword evidence="13" id="KW-0325">Glycoprotein</keyword>
<dbReference type="AlphaFoldDB" id="A0A5N6ZHD5"/>
<evidence type="ECO:0000259" key="18">
    <source>
        <dbReference type="PROSITE" id="PS52012"/>
    </source>
</evidence>
<dbReference type="GO" id="GO:0005576">
    <property type="term" value="C:extracellular region"/>
    <property type="evidence" value="ECO:0007669"/>
    <property type="project" value="UniProtKB-SubCell"/>
</dbReference>
<dbReference type="EMBL" id="ML739039">
    <property type="protein sequence ID" value="KAE8356336.1"/>
    <property type="molecule type" value="Genomic_DNA"/>
</dbReference>
<dbReference type="GO" id="GO:0098552">
    <property type="term" value="C:side of membrane"/>
    <property type="evidence" value="ECO:0007669"/>
    <property type="project" value="UniProtKB-KW"/>
</dbReference>
<keyword evidence="14" id="KW-0449">Lipoprotein</keyword>
<feature type="binding site" description="axial binding residue" evidence="15">
    <location>
        <position position="46"/>
    </location>
    <ligand>
        <name>heme</name>
        <dbReference type="ChEBI" id="CHEBI:30413"/>
    </ligand>
    <ligandPart>
        <name>Fe</name>
        <dbReference type="ChEBI" id="CHEBI:18248"/>
    </ligandPart>
</feature>
<evidence type="ECO:0000256" key="17">
    <source>
        <dbReference type="SAM" id="SignalP"/>
    </source>
</evidence>
<proteinExistence type="inferred from homology"/>
<keyword evidence="7" id="KW-0336">GPI-anchor</keyword>
<sequence>MHPVHQVILLFASLAVAQGGIGGIPQCATSCLLNAIQTDGCSGVQDFACHCQKPELVAKAVPCVASACTPPEQSAVSRAVVSLCSSVGHPITIPNPGASTTSTQATVPKATPTGSMTIPTGSSHQTSTHKYSSHAASSSYPHSSSTPRASSSGGTSGASSSAAQPPKTTSGSASPPLKTNAASQVTGGLAGVAIAAMAAFFHL</sequence>
<evidence type="ECO:0000256" key="8">
    <source>
        <dbReference type="ARBA" id="ARBA00022723"/>
    </source>
</evidence>
<evidence type="ECO:0000256" key="1">
    <source>
        <dbReference type="ARBA" id="ARBA00004609"/>
    </source>
</evidence>
<evidence type="ECO:0000256" key="14">
    <source>
        <dbReference type="ARBA" id="ARBA00023288"/>
    </source>
</evidence>
<evidence type="ECO:0000256" key="13">
    <source>
        <dbReference type="ARBA" id="ARBA00023180"/>
    </source>
</evidence>
<evidence type="ECO:0000256" key="9">
    <source>
        <dbReference type="ARBA" id="ARBA00022729"/>
    </source>
</evidence>
<keyword evidence="9 17" id="KW-0732">Signal</keyword>
<keyword evidence="4" id="KW-1003">Cell membrane</keyword>
<keyword evidence="10 15" id="KW-0408">Iron</keyword>
<name>A0A5N6ZHD5_9EURO</name>